<reference evidence="1 2" key="1">
    <citation type="submission" date="2015-10" db="EMBL/GenBank/DDBJ databases">
        <title>Genome analyses suggest a sexual origin of heterokaryosis in a supposedly ancient asexual fungus.</title>
        <authorList>
            <person name="Ropars J."/>
            <person name="Sedzielewska K."/>
            <person name="Noel J."/>
            <person name="Charron P."/>
            <person name="Farinelli L."/>
            <person name="Marton T."/>
            <person name="Kruger M."/>
            <person name="Pelin A."/>
            <person name="Brachmann A."/>
            <person name="Corradi N."/>
        </authorList>
    </citation>
    <scope>NUCLEOTIDE SEQUENCE [LARGE SCALE GENOMIC DNA]</scope>
    <source>
        <strain evidence="1 2">A4</strain>
    </source>
</reference>
<accession>A0A2I1HWN4</accession>
<name>A0A2I1HWN4_9GLOM</name>
<proteinExistence type="predicted"/>
<comment type="caution">
    <text evidence="1">The sequence shown here is derived from an EMBL/GenBank/DDBJ whole genome shotgun (WGS) entry which is preliminary data.</text>
</comment>
<dbReference type="Proteomes" id="UP000234323">
    <property type="component" value="Unassembled WGS sequence"/>
</dbReference>
<evidence type="ECO:0000313" key="2">
    <source>
        <dbReference type="Proteomes" id="UP000234323"/>
    </source>
</evidence>
<keyword evidence="2" id="KW-1185">Reference proteome</keyword>
<gene>
    <name evidence="1" type="ORF">RhiirA4_491607</name>
</gene>
<dbReference type="EMBL" id="LLXI01009585">
    <property type="protein sequence ID" value="PKY63267.1"/>
    <property type="molecule type" value="Genomic_DNA"/>
</dbReference>
<protein>
    <submittedName>
        <fullName evidence="1">Uncharacterized protein</fullName>
    </submittedName>
</protein>
<evidence type="ECO:0000313" key="1">
    <source>
        <dbReference type="EMBL" id="PKY63267.1"/>
    </source>
</evidence>
<dbReference type="AlphaFoldDB" id="A0A2I1HWN4"/>
<sequence>MQIDINIIYYFEKSIFVIDPTLKINETTQSQIHRHSVLIEFMDIHCHARVYSFQIKKCNNPTCPYYKPIRLPSQKFYDLSFLPDLIPSQNIY</sequence>
<organism evidence="1 2">
    <name type="scientific">Rhizophagus irregularis</name>
    <dbReference type="NCBI Taxonomy" id="588596"/>
    <lineage>
        <taxon>Eukaryota</taxon>
        <taxon>Fungi</taxon>
        <taxon>Fungi incertae sedis</taxon>
        <taxon>Mucoromycota</taxon>
        <taxon>Glomeromycotina</taxon>
        <taxon>Glomeromycetes</taxon>
        <taxon>Glomerales</taxon>
        <taxon>Glomeraceae</taxon>
        <taxon>Rhizophagus</taxon>
    </lineage>
</organism>